<evidence type="ECO:0000313" key="1">
    <source>
        <dbReference type="EMBL" id="EZA58844.1"/>
    </source>
</evidence>
<reference evidence="1 2" key="1">
    <citation type="journal article" date="2014" name="Curr. Biol.">
        <title>The genome of the clonal raider ant Cerapachys biroi.</title>
        <authorList>
            <person name="Oxley P.R."/>
            <person name="Ji L."/>
            <person name="Fetter-Pruneda I."/>
            <person name="McKenzie S.K."/>
            <person name="Li C."/>
            <person name="Hu H."/>
            <person name="Zhang G."/>
            <person name="Kronauer D.J."/>
        </authorList>
    </citation>
    <scope>NUCLEOTIDE SEQUENCE [LARGE SCALE GENOMIC DNA]</scope>
</reference>
<keyword evidence="2" id="KW-1185">Reference proteome</keyword>
<dbReference type="AlphaFoldDB" id="A0A026WUQ8"/>
<sequence length="51" mass="5784">MHQARINKDKRKFGGEREKGVQSLPVALAHRNYYIIESVSKRGPEPGALYS</sequence>
<dbReference type="Proteomes" id="UP000053097">
    <property type="component" value="Unassembled WGS sequence"/>
</dbReference>
<evidence type="ECO:0000313" key="2">
    <source>
        <dbReference type="Proteomes" id="UP000053097"/>
    </source>
</evidence>
<name>A0A026WUQ8_OOCBI</name>
<dbReference type="EMBL" id="KK107119">
    <property type="protein sequence ID" value="EZA58844.1"/>
    <property type="molecule type" value="Genomic_DNA"/>
</dbReference>
<protein>
    <submittedName>
        <fullName evidence="1">Uncharacterized protein</fullName>
    </submittedName>
</protein>
<proteinExistence type="predicted"/>
<accession>A0A026WUQ8</accession>
<gene>
    <name evidence="1" type="ORF">X777_15013</name>
</gene>
<organism evidence="1 2">
    <name type="scientific">Ooceraea biroi</name>
    <name type="common">Clonal raider ant</name>
    <name type="synonym">Cerapachys biroi</name>
    <dbReference type="NCBI Taxonomy" id="2015173"/>
    <lineage>
        <taxon>Eukaryota</taxon>
        <taxon>Metazoa</taxon>
        <taxon>Ecdysozoa</taxon>
        <taxon>Arthropoda</taxon>
        <taxon>Hexapoda</taxon>
        <taxon>Insecta</taxon>
        <taxon>Pterygota</taxon>
        <taxon>Neoptera</taxon>
        <taxon>Endopterygota</taxon>
        <taxon>Hymenoptera</taxon>
        <taxon>Apocrita</taxon>
        <taxon>Aculeata</taxon>
        <taxon>Formicoidea</taxon>
        <taxon>Formicidae</taxon>
        <taxon>Dorylinae</taxon>
        <taxon>Ooceraea</taxon>
    </lineage>
</organism>